<dbReference type="InterPro" id="IPR050855">
    <property type="entry name" value="NDM-1-like"/>
</dbReference>
<dbReference type="InterPro" id="IPR001279">
    <property type="entry name" value="Metallo-B-lactamas"/>
</dbReference>
<evidence type="ECO:0000313" key="2">
    <source>
        <dbReference type="EMBL" id="SUZ61556.1"/>
    </source>
</evidence>
<dbReference type="AlphaFoldDB" id="A0A381P3P4"/>
<dbReference type="PANTHER" id="PTHR42951:SF20">
    <property type="entry name" value="BETA LACTAMASE"/>
    <property type="match status" value="1"/>
</dbReference>
<name>A0A381P3P4_9ZZZZ</name>
<gene>
    <name evidence="2" type="ORF">METZ01_LOCUS14410</name>
</gene>
<dbReference type="PANTHER" id="PTHR42951">
    <property type="entry name" value="METALLO-BETA-LACTAMASE DOMAIN-CONTAINING"/>
    <property type="match status" value="1"/>
</dbReference>
<accession>A0A381P3P4</accession>
<dbReference type="Pfam" id="PF00753">
    <property type="entry name" value="Lactamase_B"/>
    <property type="match status" value="1"/>
</dbReference>
<feature type="domain" description="Metallo-beta-lactamase" evidence="1">
    <location>
        <begin position="308"/>
        <end position="502"/>
    </location>
</feature>
<organism evidence="2">
    <name type="scientific">marine metagenome</name>
    <dbReference type="NCBI Taxonomy" id="408172"/>
    <lineage>
        <taxon>unclassified sequences</taxon>
        <taxon>metagenomes</taxon>
        <taxon>ecological metagenomes</taxon>
    </lineage>
</organism>
<dbReference type="InterPro" id="IPR036866">
    <property type="entry name" value="RibonucZ/Hydroxyglut_hydro"/>
</dbReference>
<protein>
    <recommendedName>
        <fullName evidence="1">Metallo-beta-lactamase domain-containing protein</fullName>
    </recommendedName>
</protein>
<dbReference type="Gene3D" id="3.60.15.10">
    <property type="entry name" value="Ribonuclease Z/Hydroxyacylglutathione hydrolase-like"/>
    <property type="match status" value="1"/>
</dbReference>
<dbReference type="SMART" id="SM00849">
    <property type="entry name" value="Lactamase_B"/>
    <property type="match status" value="1"/>
</dbReference>
<dbReference type="SUPFAM" id="SSF56281">
    <property type="entry name" value="Metallo-hydrolase/oxidoreductase"/>
    <property type="match status" value="1"/>
</dbReference>
<reference evidence="2" key="1">
    <citation type="submission" date="2018-05" db="EMBL/GenBank/DDBJ databases">
        <authorList>
            <person name="Lanie J.A."/>
            <person name="Ng W.-L."/>
            <person name="Kazmierczak K.M."/>
            <person name="Andrzejewski T.M."/>
            <person name="Davidsen T.M."/>
            <person name="Wayne K.J."/>
            <person name="Tettelin H."/>
            <person name="Glass J.I."/>
            <person name="Rusch D."/>
            <person name="Podicherti R."/>
            <person name="Tsui H.-C.T."/>
            <person name="Winkler M.E."/>
        </authorList>
    </citation>
    <scope>NUCLEOTIDE SEQUENCE</scope>
</reference>
<dbReference type="EMBL" id="UINC01000811">
    <property type="protein sequence ID" value="SUZ61556.1"/>
    <property type="molecule type" value="Genomic_DNA"/>
</dbReference>
<sequence length="517" mass="57266">MTPKYFSIIAILVLTSGNGAAQDARSVLMAAARTMGATNLKTIQFSGAGWFANVGQSYGLSDDWPRFEVTNYTRTIDYGSGSSREELVRRRGRYPERGGGLPFQGEQRIVELLSGGYAWNLQGDAPVAQMRPYLDGVSVADFRHLDILLTPHGFLGAALKNESVATTFTIAGSSNGGLTQGGRKATIVSFMALGKYRINGTINDQNLVEIVSTWIPNPVYGDMLFEQRYTQYKDFGGVMFPTVVHEHQGDPVLNPAHNSMEIRVTDVEVNLAVPSMTVPDEVRNAVPPMVRVESRELSDGIWWVTGGSHHSVVVEFNDFVTVIEAPLNEDRSLAVIGEVTRLFPSKPIRYLVNTHHHFDHSGGLRTYLSQGATIVTHQGNRDFYQEVMFHPGLRSLNPDRLAMFYPMFATSRRPAPIETINQKYVVSDGVRVMEIYPIQGLSHAQNMVITYLPKEKILVNADLYSPPPPGAPAMSNPDPRMITLAQNIDRLGIEVDMHVPIHGSIESHDVFLELVNR</sequence>
<evidence type="ECO:0000259" key="1">
    <source>
        <dbReference type="SMART" id="SM00849"/>
    </source>
</evidence>
<proteinExistence type="predicted"/>